<sequence>MNSRISVASAVSCKLGNTNNFFFWILVCLLSKFFKNPTANVNFCLFNDIDRILAVSESFEELHPWPQLIFLVICILCQCFTICIRQSTLGSMVSSQLPALTETHICKSFQSRLFFPGIIPDVVPSDNVELDFSDVFGPLLAQALAEVGNVEPENSVPATNVTELIYDDLVVIYKRSHSLVGPPTCVSQSSRLNKLIIHETGFYS</sequence>
<dbReference type="OMA" id="PFAYINF"/>
<accession>A0A2R6RRV7</accession>
<gene>
    <name evidence="1" type="ORF">CEY00_Acc03060</name>
</gene>
<reference evidence="1 2" key="1">
    <citation type="submission" date="2017-07" db="EMBL/GenBank/DDBJ databases">
        <title>An improved, manually edited Actinidia chinensis var. chinensis (kiwifruit) genome highlights the challenges associated with draft genomes and gene prediction in plants.</title>
        <authorList>
            <person name="Pilkington S."/>
            <person name="Crowhurst R."/>
            <person name="Hilario E."/>
            <person name="Nardozza S."/>
            <person name="Fraser L."/>
            <person name="Peng Y."/>
            <person name="Gunaseelan K."/>
            <person name="Simpson R."/>
            <person name="Tahir J."/>
            <person name="Deroles S."/>
            <person name="Templeton K."/>
            <person name="Luo Z."/>
            <person name="Davy M."/>
            <person name="Cheng C."/>
            <person name="Mcneilage M."/>
            <person name="Scaglione D."/>
            <person name="Liu Y."/>
            <person name="Zhang Q."/>
            <person name="Datson P."/>
            <person name="De Silva N."/>
            <person name="Gardiner S."/>
            <person name="Bassett H."/>
            <person name="Chagne D."/>
            <person name="Mccallum J."/>
            <person name="Dzierzon H."/>
            <person name="Deng C."/>
            <person name="Wang Y.-Y."/>
            <person name="Barron N."/>
            <person name="Manako K."/>
            <person name="Bowen J."/>
            <person name="Foster T."/>
            <person name="Erridge Z."/>
            <person name="Tiffin H."/>
            <person name="Waite C."/>
            <person name="Davies K."/>
            <person name="Grierson E."/>
            <person name="Laing W."/>
            <person name="Kirk R."/>
            <person name="Chen X."/>
            <person name="Wood M."/>
            <person name="Montefiori M."/>
            <person name="Brummell D."/>
            <person name="Schwinn K."/>
            <person name="Catanach A."/>
            <person name="Fullerton C."/>
            <person name="Li D."/>
            <person name="Meiyalaghan S."/>
            <person name="Nieuwenhuizen N."/>
            <person name="Read N."/>
            <person name="Prakash R."/>
            <person name="Hunter D."/>
            <person name="Zhang H."/>
            <person name="Mckenzie M."/>
            <person name="Knabel M."/>
            <person name="Harris A."/>
            <person name="Allan A."/>
            <person name="Chen A."/>
            <person name="Janssen B."/>
            <person name="Plunkett B."/>
            <person name="Dwamena C."/>
            <person name="Voogd C."/>
            <person name="Leif D."/>
            <person name="Lafferty D."/>
            <person name="Souleyre E."/>
            <person name="Varkonyi-Gasic E."/>
            <person name="Gambi F."/>
            <person name="Hanley J."/>
            <person name="Yao J.-L."/>
            <person name="Cheung J."/>
            <person name="David K."/>
            <person name="Warren B."/>
            <person name="Marsh K."/>
            <person name="Snowden K."/>
            <person name="Lin-Wang K."/>
            <person name="Brian L."/>
            <person name="Martinez-Sanchez M."/>
            <person name="Wang M."/>
            <person name="Ileperuma N."/>
            <person name="Macnee N."/>
            <person name="Campin R."/>
            <person name="Mcatee P."/>
            <person name="Drummond R."/>
            <person name="Espley R."/>
            <person name="Ireland H."/>
            <person name="Wu R."/>
            <person name="Atkinson R."/>
            <person name="Karunairetnam S."/>
            <person name="Bulley S."/>
            <person name="Chunkath S."/>
            <person name="Hanley Z."/>
            <person name="Storey R."/>
            <person name="Thrimawithana A."/>
            <person name="Thomson S."/>
            <person name="David C."/>
            <person name="Testolin R."/>
        </authorList>
    </citation>
    <scope>NUCLEOTIDE SEQUENCE [LARGE SCALE GENOMIC DNA]</scope>
    <source>
        <strain evidence="2">cv. Red5</strain>
        <tissue evidence="1">Young leaf</tissue>
    </source>
</reference>
<organism evidence="1 2">
    <name type="scientific">Actinidia chinensis var. chinensis</name>
    <name type="common">Chinese soft-hair kiwi</name>
    <dbReference type="NCBI Taxonomy" id="1590841"/>
    <lineage>
        <taxon>Eukaryota</taxon>
        <taxon>Viridiplantae</taxon>
        <taxon>Streptophyta</taxon>
        <taxon>Embryophyta</taxon>
        <taxon>Tracheophyta</taxon>
        <taxon>Spermatophyta</taxon>
        <taxon>Magnoliopsida</taxon>
        <taxon>eudicotyledons</taxon>
        <taxon>Gunneridae</taxon>
        <taxon>Pentapetalae</taxon>
        <taxon>asterids</taxon>
        <taxon>Ericales</taxon>
        <taxon>Actinidiaceae</taxon>
        <taxon>Actinidia</taxon>
    </lineage>
</organism>
<dbReference type="GO" id="GO:0016301">
    <property type="term" value="F:kinase activity"/>
    <property type="evidence" value="ECO:0007669"/>
    <property type="project" value="UniProtKB-KW"/>
</dbReference>
<dbReference type="AlphaFoldDB" id="A0A2R6RRV7"/>
<keyword evidence="1" id="KW-0418">Kinase</keyword>
<name>A0A2R6RRV7_ACTCC</name>
<dbReference type="InParanoid" id="A0A2R6RRV7"/>
<keyword evidence="1" id="KW-0808">Transferase</keyword>
<reference evidence="2" key="2">
    <citation type="journal article" date="2018" name="BMC Genomics">
        <title>A manually annotated Actinidia chinensis var. chinensis (kiwifruit) genome highlights the challenges associated with draft genomes and gene prediction in plants.</title>
        <authorList>
            <person name="Pilkington S.M."/>
            <person name="Crowhurst R."/>
            <person name="Hilario E."/>
            <person name="Nardozza S."/>
            <person name="Fraser L."/>
            <person name="Peng Y."/>
            <person name="Gunaseelan K."/>
            <person name="Simpson R."/>
            <person name="Tahir J."/>
            <person name="Deroles S.C."/>
            <person name="Templeton K."/>
            <person name="Luo Z."/>
            <person name="Davy M."/>
            <person name="Cheng C."/>
            <person name="McNeilage M."/>
            <person name="Scaglione D."/>
            <person name="Liu Y."/>
            <person name="Zhang Q."/>
            <person name="Datson P."/>
            <person name="De Silva N."/>
            <person name="Gardiner S.E."/>
            <person name="Bassett H."/>
            <person name="Chagne D."/>
            <person name="McCallum J."/>
            <person name="Dzierzon H."/>
            <person name="Deng C."/>
            <person name="Wang Y.Y."/>
            <person name="Barron L."/>
            <person name="Manako K."/>
            <person name="Bowen J."/>
            <person name="Foster T.M."/>
            <person name="Erridge Z.A."/>
            <person name="Tiffin H."/>
            <person name="Waite C.N."/>
            <person name="Davies K.M."/>
            <person name="Grierson E.P."/>
            <person name="Laing W.A."/>
            <person name="Kirk R."/>
            <person name="Chen X."/>
            <person name="Wood M."/>
            <person name="Montefiori M."/>
            <person name="Brummell D.A."/>
            <person name="Schwinn K.E."/>
            <person name="Catanach A."/>
            <person name="Fullerton C."/>
            <person name="Li D."/>
            <person name="Meiyalaghan S."/>
            <person name="Nieuwenhuizen N."/>
            <person name="Read N."/>
            <person name="Prakash R."/>
            <person name="Hunter D."/>
            <person name="Zhang H."/>
            <person name="McKenzie M."/>
            <person name="Knabel M."/>
            <person name="Harris A."/>
            <person name="Allan A.C."/>
            <person name="Gleave A."/>
            <person name="Chen A."/>
            <person name="Janssen B.J."/>
            <person name="Plunkett B."/>
            <person name="Ampomah-Dwamena C."/>
            <person name="Voogd C."/>
            <person name="Leif D."/>
            <person name="Lafferty D."/>
            <person name="Souleyre E.J.F."/>
            <person name="Varkonyi-Gasic E."/>
            <person name="Gambi F."/>
            <person name="Hanley J."/>
            <person name="Yao J.L."/>
            <person name="Cheung J."/>
            <person name="David K.M."/>
            <person name="Warren B."/>
            <person name="Marsh K."/>
            <person name="Snowden K.C."/>
            <person name="Lin-Wang K."/>
            <person name="Brian L."/>
            <person name="Martinez-Sanchez M."/>
            <person name="Wang M."/>
            <person name="Ileperuma N."/>
            <person name="Macnee N."/>
            <person name="Campin R."/>
            <person name="McAtee P."/>
            <person name="Drummond R.S.M."/>
            <person name="Espley R.V."/>
            <person name="Ireland H.S."/>
            <person name="Wu R."/>
            <person name="Atkinson R.G."/>
            <person name="Karunairetnam S."/>
            <person name="Bulley S."/>
            <person name="Chunkath S."/>
            <person name="Hanley Z."/>
            <person name="Storey R."/>
            <person name="Thrimawithana A.H."/>
            <person name="Thomson S."/>
            <person name="David C."/>
            <person name="Testolin R."/>
            <person name="Huang H."/>
            <person name="Hellens R.P."/>
            <person name="Schaffer R.J."/>
        </authorList>
    </citation>
    <scope>NUCLEOTIDE SEQUENCE [LARGE SCALE GENOMIC DNA]</scope>
    <source>
        <strain evidence="2">cv. Red5</strain>
    </source>
</reference>
<keyword evidence="2" id="KW-1185">Reference proteome</keyword>
<protein>
    <submittedName>
        <fullName evidence="1">Serine/threonine-protein kinase</fullName>
    </submittedName>
</protein>
<dbReference type="EMBL" id="NKQK01000003">
    <property type="protein sequence ID" value="PSS32760.1"/>
    <property type="molecule type" value="Genomic_DNA"/>
</dbReference>
<dbReference type="Proteomes" id="UP000241394">
    <property type="component" value="Chromosome LG3"/>
</dbReference>
<evidence type="ECO:0000313" key="1">
    <source>
        <dbReference type="EMBL" id="PSS32760.1"/>
    </source>
</evidence>
<proteinExistence type="predicted"/>
<dbReference type="Gramene" id="PSS32760">
    <property type="protein sequence ID" value="PSS32760"/>
    <property type="gene ID" value="CEY00_Acc03060"/>
</dbReference>
<dbReference type="STRING" id="1590841.A0A2R6RRV7"/>
<evidence type="ECO:0000313" key="2">
    <source>
        <dbReference type="Proteomes" id="UP000241394"/>
    </source>
</evidence>
<comment type="caution">
    <text evidence="1">The sequence shown here is derived from an EMBL/GenBank/DDBJ whole genome shotgun (WGS) entry which is preliminary data.</text>
</comment>
<dbReference type="OrthoDB" id="63267at2759"/>